<feature type="non-terminal residue" evidence="1">
    <location>
        <position position="1"/>
    </location>
</feature>
<gene>
    <name evidence="1" type="ORF">Q9L58_004845</name>
</gene>
<organism evidence="1 2">
    <name type="scientific">Discina gigas</name>
    <dbReference type="NCBI Taxonomy" id="1032678"/>
    <lineage>
        <taxon>Eukaryota</taxon>
        <taxon>Fungi</taxon>
        <taxon>Dikarya</taxon>
        <taxon>Ascomycota</taxon>
        <taxon>Pezizomycotina</taxon>
        <taxon>Pezizomycetes</taxon>
        <taxon>Pezizales</taxon>
        <taxon>Discinaceae</taxon>
        <taxon>Discina</taxon>
    </lineage>
</organism>
<protein>
    <submittedName>
        <fullName evidence="1">Uncharacterized protein</fullName>
    </submittedName>
</protein>
<comment type="caution">
    <text evidence="1">The sequence shown here is derived from an EMBL/GenBank/DDBJ whole genome shotgun (WGS) entry which is preliminary data.</text>
</comment>
<reference evidence="1 2" key="1">
    <citation type="submission" date="2024-02" db="EMBL/GenBank/DDBJ databases">
        <title>Discinaceae phylogenomics.</title>
        <authorList>
            <person name="Dirks A.C."/>
            <person name="James T.Y."/>
        </authorList>
    </citation>
    <scope>NUCLEOTIDE SEQUENCE [LARGE SCALE GENOMIC DNA]</scope>
    <source>
        <strain evidence="1 2">ACD0624</strain>
    </source>
</reference>
<evidence type="ECO:0000313" key="1">
    <source>
        <dbReference type="EMBL" id="KAL0636171.1"/>
    </source>
</evidence>
<sequence>PTQTSDMPAVGFVPPISEEEWIALTTPELPPPLATRTHGSPVIEEFLQTYFPPDTPAEDRQGWYEFLCEDGGDEDCWSKFLGDDSGTEFQDNV</sequence>
<accession>A0ABR3GJQ5</accession>
<dbReference type="Proteomes" id="UP001447188">
    <property type="component" value="Unassembled WGS sequence"/>
</dbReference>
<name>A0ABR3GJQ5_9PEZI</name>
<evidence type="ECO:0000313" key="2">
    <source>
        <dbReference type="Proteomes" id="UP001447188"/>
    </source>
</evidence>
<proteinExistence type="predicted"/>
<keyword evidence="2" id="KW-1185">Reference proteome</keyword>
<dbReference type="EMBL" id="JBBBZM010000055">
    <property type="protein sequence ID" value="KAL0636171.1"/>
    <property type="molecule type" value="Genomic_DNA"/>
</dbReference>